<protein>
    <submittedName>
        <fullName evidence="2">Uncharacterized protein</fullName>
    </submittedName>
</protein>
<sequence>MAAPPRLAPSPAVARAGQQGRRRRHPRRREREREREAERRAPASPTTLRGARMRDRGGSAIDPSSSLACCWPALAG</sequence>
<feature type="compositionally biased region" description="Basic and acidic residues" evidence="1">
    <location>
        <begin position="29"/>
        <end position="41"/>
    </location>
</feature>
<dbReference type="HOGENOM" id="CLU_2658856_0_0_1"/>
<name>A0A0E0QCC8_ORYRU</name>
<evidence type="ECO:0000313" key="3">
    <source>
        <dbReference type="Proteomes" id="UP000008022"/>
    </source>
</evidence>
<keyword evidence="3" id="KW-1185">Reference proteome</keyword>
<reference evidence="3" key="1">
    <citation type="submission" date="2013-06" db="EMBL/GenBank/DDBJ databases">
        <authorList>
            <person name="Zhao Q."/>
        </authorList>
    </citation>
    <scope>NUCLEOTIDE SEQUENCE</scope>
    <source>
        <strain evidence="3">cv. W1943</strain>
    </source>
</reference>
<evidence type="ECO:0000313" key="2">
    <source>
        <dbReference type="EnsemblPlants" id="ORUFI07G26360.1"/>
    </source>
</evidence>
<feature type="region of interest" description="Disordered" evidence="1">
    <location>
        <begin position="1"/>
        <end position="66"/>
    </location>
</feature>
<dbReference type="EnsemblPlants" id="ORUFI07G26360.1">
    <property type="protein sequence ID" value="ORUFI07G26360.1"/>
    <property type="gene ID" value="ORUFI07G26360"/>
</dbReference>
<dbReference type="Gramene" id="ORUFI07G26360.1">
    <property type="protein sequence ID" value="ORUFI07G26360.1"/>
    <property type="gene ID" value="ORUFI07G26360"/>
</dbReference>
<proteinExistence type="predicted"/>
<dbReference type="AlphaFoldDB" id="A0A0E0QCC8"/>
<organism evidence="2 3">
    <name type="scientific">Oryza rufipogon</name>
    <name type="common">Brownbeard rice</name>
    <name type="synonym">Asian wild rice</name>
    <dbReference type="NCBI Taxonomy" id="4529"/>
    <lineage>
        <taxon>Eukaryota</taxon>
        <taxon>Viridiplantae</taxon>
        <taxon>Streptophyta</taxon>
        <taxon>Embryophyta</taxon>
        <taxon>Tracheophyta</taxon>
        <taxon>Spermatophyta</taxon>
        <taxon>Magnoliopsida</taxon>
        <taxon>Liliopsida</taxon>
        <taxon>Poales</taxon>
        <taxon>Poaceae</taxon>
        <taxon>BOP clade</taxon>
        <taxon>Oryzoideae</taxon>
        <taxon>Oryzeae</taxon>
        <taxon>Oryzinae</taxon>
        <taxon>Oryza</taxon>
    </lineage>
</organism>
<evidence type="ECO:0000256" key="1">
    <source>
        <dbReference type="SAM" id="MobiDB-lite"/>
    </source>
</evidence>
<dbReference type="SMR" id="A0A0E0QCC8"/>
<accession>A0A0E0QCC8</accession>
<dbReference type="Proteomes" id="UP000008022">
    <property type="component" value="Unassembled WGS sequence"/>
</dbReference>
<reference evidence="2" key="2">
    <citation type="submission" date="2015-06" db="UniProtKB">
        <authorList>
            <consortium name="EnsemblPlants"/>
        </authorList>
    </citation>
    <scope>IDENTIFICATION</scope>
</reference>